<name>A0A146JYR0_9EUKA</name>
<feature type="non-terminal residue" evidence="1">
    <location>
        <position position="331"/>
    </location>
</feature>
<dbReference type="EMBL" id="GDID01007751">
    <property type="protein sequence ID" value="JAP88855.1"/>
    <property type="molecule type" value="Transcribed_RNA"/>
</dbReference>
<evidence type="ECO:0000313" key="1">
    <source>
        <dbReference type="EMBL" id="JAP88855.1"/>
    </source>
</evidence>
<gene>
    <name evidence="1" type="ORF">TPC1_31650</name>
</gene>
<sequence>MNQDKLFLPDVQRHDQYLNCSGLETNDDLTSILYHIPNGLTNLTKSCIVPLHFNYDYDNNIPKDEFQYDHELFQQNYKRQKSTSTPIPIVQLGSQLVTVTFEGPQQINHFVFPYSVKLLDLFWSLDQEAFSASILHQFEQFLEQIKEKMERNEMSTFLDFGWQYPVSCLVVMNSLNLTQHQKEFLVQLFQIVQSNFLQVEQQVDYYMKNINEDLGCKKNIFVEFYRFQQVQSYFQLPKTLCNTFQTELFSQNELNICSMTTKLVTAGGELEIKYPVDKRYLDGTKGFVMWLYLDYTLHVNENVSQKLNLGFAWFKGSKNHNIFPIRILEEQ</sequence>
<reference evidence="1" key="1">
    <citation type="submission" date="2015-07" db="EMBL/GenBank/DDBJ databases">
        <title>Adaptation to a free-living lifestyle via gene acquisitions in the diplomonad Trepomonas sp. PC1.</title>
        <authorList>
            <person name="Xu F."/>
            <person name="Jerlstrom-Hultqvist J."/>
            <person name="Kolisko M."/>
            <person name="Simpson A.G.B."/>
            <person name="Roger A.J."/>
            <person name="Svard S.G."/>
            <person name="Andersson J.O."/>
        </authorList>
    </citation>
    <scope>NUCLEOTIDE SEQUENCE</scope>
    <source>
        <strain evidence="1">PC1</strain>
    </source>
</reference>
<protein>
    <submittedName>
        <fullName evidence="1">Uncharacterized protein</fullName>
    </submittedName>
</protein>
<feature type="non-terminal residue" evidence="1">
    <location>
        <position position="1"/>
    </location>
</feature>
<organism evidence="1">
    <name type="scientific">Trepomonas sp. PC1</name>
    <dbReference type="NCBI Taxonomy" id="1076344"/>
    <lineage>
        <taxon>Eukaryota</taxon>
        <taxon>Metamonada</taxon>
        <taxon>Diplomonadida</taxon>
        <taxon>Hexamitidae</taxon>
        <taxon>Hexamitinae</taxon>
        <taxon>Trepomonas</taxon>
    </lineage>
</organism>
<dbReference type="AlphaFoldDB" id="A0A146JYR0"/>
<accession>A0A146JYR0</accession>
<proteinExistence type="predicted"/>